<evidence type="ECO:0000256" key="1">
    <source>
        <dbReference type="ARBA" id="ARBA00006328"/>
    </source>
</evidence>
<dbReference type="InterPro" id="IPR008030">
    <property type="entry name" value="NmrA-like"/>
</dbReference>
<evidence type="ECO:0000256" key="2">
    <source>
        <dbReference type="ARBA" id="ARBA00022857"/>
    </source>
</evidence>
<dbReference type="GO" id="GO:0005634">
    <property type="term" value="C:nucleus"/>
    <property type="evidence" value="ECO:0007669"/>
    <property type="project" value="TreeGrafter"/>
</dbReference>
<dbReference type="InterPro" id="IPR051164">
    <property type="entry name" value="NmrA-like_oxidored"/>
</dbReference>
<dbReference type="AlphaFoldDB" id="A0A8K0UQQ7"/>
<organism evidence="4 5">
    <name type="scientific">Cristinia sonorae</name>
    <dbReference type="NCBI Taxonomy" id="1940300"/>
    <lineage>
        <taxon>Eukaryota</taxon>
        <taxon>Fungi</taxon>
        <taxon>Dikarya</taxon>
        <taxon>Basidiomycota</taxon>
        <taxon>Agaricomycotina</taxon>
        <taxon>Agaricomycetes</taxon>
        <taxon>Agaricomycetidae</taxon>
        <taxon>Agaricales</taxon>
        <taxon>Pleurotineae</taxon>
        <taxon>Stephanosporaceae</taxon>
        <taxon>Cristinia</taxon>
    </lineage>
</organism>
<gene>
    <name evidence="4" type="ORF">BXZ70DRAFT_1071208</name>
</gene>
<dbReference type="InterPro" id="IPR036291">
    <property type="entry name" value="NAD(P)-bd_dom_sf"/>
</dbReference>
<evidence type="ECO:0000313" key="5">
    <source>
        <dbReference type="Proteomes" id="UP000813824"/>
    </source>
</evidence>
<reference evidence="4" key="1">
    <citation type="journal article" date="2021" name="New Phytol.">
        <title>Evolutionary innovations through gain and loss of genes in the ectomycorrhizal Boletales.</title>
        <authorList>
            <person name="Wu G."/>
            <person name="Miyauchi S."/>
            <person name="Morin E."/>
            <person name="Kuo A."/>
            <person name="Drula E."/>
            <person name="Varga T."/>
            <person name="Kohler A."/>
            <person name="Feng B."/>
            <person name="Cao Y."/>
            <person name="Lipzen A."/>
            <person name="Daum C."/>
            <person name="Hundley H."/>
            <person name="Pangilinan J."/>
            <person name="Johnson J."/>
            <person name="Barry K."/>
            <person name="LaButti K."/>
            <person name="Ng V."/>
            <person name="Ahrendt S."/>
            <person name="Min B."/>
            <person name="Choi I.G."/>
            <person name="Park H."/>
            <person name="Plett J.M."/>
            <person name="Magnuson J."/>
            <person name="Spatafora J.W."/>
            <person name="Nagy L.G."/>
            <person name="Henrissat B."/>
            <person name="Grigoriev I.V."/>
            <person name="Yang Z.L."/>
            <person name="Xu J."/>
            <person name="Martin F.M."/>
        </authorList>
    </citation>
    <scope>NUCLEOTIDE SEQUENCE</scope>
    <source>
        <strain evidence="4">KKN 215</strain>
    </source>
</reference>
<dbReference type="Pfam" id="PF05368">
    <property type="entry name" value="NmrA"/>
    <property type="match status" value="1"/>
</dbReference>
<evidence type="ECO:0000313" key="4">
    <source>
        <dbReference type="EMBL" id="KAH8101418.1"/>
    </source>
</evidence>
<feature type="domain" description="NmrA-like" evidence="3">
    <location>
        <begin position="3"/>
        <end position="311"/>
    </location>
</feature>
<dbReference type="PANTHER" id="PTHR42748">
    <property type="entry name" value="NITROGEN METABOLITE REPRESSION PROTEIN NMRA FAMILY MEMBER"/>
    <property type="match status" value="1"/>
</dbReference>
<evidence type="ECO:0000259" key="3">
    <source>
        <dbReference type="Pfam" id="PF05368"/>
    </source>
</evidence>
<protein>
    <submittedName>
        <fullName evidence="4">NAD(P)-binding protein</fullName>
    </submittedName>
</protein>
<dbReference type="PANTHER" id="PTHR42748:SF7">
    <property type="entry name" value="NMRA LIKE REDOX SENSOR 1-RELATED"/>
    <property type="match status" value="1"/>
</dbReference>
<dbReference type="Gene3D" id="3.40.50.720">
    <property type="entry name" value="NAD(P)-binding Rossmann-like Domain"/>
    <property type="match status" value="1"/>
</dbReference>
<dbReference type="OrthoDB" id="9997102at2759"/>
<dbReference type="EMBL" id="JAEVFJ010000012">
    <property type="protein sequence ID" value="KAH8101418.1"/>
    <property type="molecule type" value="Genomic_DNA"/>
</dbReference>
<dbReference type="SUPFAM" id="SSF51735">
    <property type="entry name" value="NAD(P)-binding Rossmann-fold domains"/>
    <property type="match status" value="1"/>
</dbReference>
<proteinExistence type="inferred from homology"/>
<keyword evidence="5" id="KW-1185">Reference proteome</keyword>
<dbReference type="Gene3D" id="3.90.25.10">
    <property type="entry name" value="UDP-galactose 4-epimerase, domain 1"/>
    <property type="match status" value="1"/>
</dbReference>
<accession>A0A8K0UQQ7</accession>
<sequence>MASKKILVTGATGKQGRALITALRPESSQENEETSVTPFQILGLTRDASTASAKSLDAEPHVTVVQGDLDSEQSVRKVFEDAGGKGAVWGVFAVLAYPGLGASGDGVERQGKLLADLALEFGVSHFVYSSAERGGEQYDDETKLDRLAKVRIERHVRSLEERGLKWTILRPGFFMENFDGTIGKITATVMRCGLQPDTKLQLVSADDIGRVAAAVFNNSNAAISKILVLVGEALTYSEQDAAYLRGTGKHLPSIPNILGRILIAMNGATKDLISDMERVHKLRVDDPAGYTAHLADARAIYPHMTTFEEWARERKNIATQQAPNWNQVSILKLITGRH</sequence>
<name>A0A8K0UQQ7_9AGAR</name>
<comment type="similarity">
    <text evidence="1">Belongs to the NmrA-type oxidoreductase family.</text>
</comment>
<keyword evidence="2" id="KW-0521">NADP</keyword>
<dbReference type="Proteomes" id="UP000813824">
    <property type="component" value="Unassembled WGS sequence"/>
</dbReference>
<comment type="caution">
    <text evidence="4">The sequence shown here is derived from an EMBL/GenBank/DDBJ whole genome shotgun (WGS) entry which is preliminary data.</text>
</comment>